<comment type="caution">
    <text evidence="2">The sequence shown here is derived from an EMBL/GenBank/DDBJ whole genome shotgun (WGS) entry which is preliminary data.</text>
</comment>
<protein>
    <submittedName>
        <fullName evidence="2">Uncharacterized protein</fullName>
    </submittedName>
</protein>
<reference evidence="2 3" key="1">
    <citation type="submission" date="2020-08" db="EMBL/GenBank/DDBJ databases">
        <title>Novel species isolated from subtropical streams in China.</title>
        <authorList>
            <person name="Lu H."/>
        </authorList>
    </citation>
    <scope>NUCLEOTIDE SEQUENCE [LARGE SCALE GENOMIC DNA]</scope>
    <source>
        <strain evidence="2 3">KACC 16656</strain>
    </source>
</reference>
<feature type="transmembrane region" description="Helical" evidence="1">
    <location>
        <begin position="47"/>
        <end position="64"/>
    </location>
</feature>
<dbReference type="Proteomes" id="UP000648257">
    <property type="component" value="Unassembled WGS sequence"/>
</dbReference>
<sequence>MKKNKNKDIHFKKQQQAYPKSRLAIIVTQQIRHDNTSYANNAWCKTSIIYFIGLLVGYFVHSVVRSRWHERGGLT</sequence>
<accession>A0ABR6X4H4</accession>
<keyword evidence="3" id="KW-1185">Reference proteome</keyword>
<evidence type="ECO:0000313" key="2">
    <source>
        <dbReference type="EMBL" id="MBC3807750.1"/>
    </source>
</evidence>
<name>A0ABR6X4H4_9BURK</name>
<keyword evidence="1" id="KW-0472">Membrane</keyword>
<dbReference type="RefSeq" id="WP_186922829.1">
    <property type="nucleotide sequence ID" value="NZ_JACOFW010000009.1"/>
</dbReference>
<keyword evidence="1" id="KW-1133">Transmembrane helix</keyword>
<gene>
    <name evidence="2" type="ORF">H8K52_10375</name>
</gene>
<dbReference type="EMBL" id="JACOFW010000009">
    <property type="protein sequence ID" value="MBC3807750.1"/>
    <property type="molecule type" value="Genomic_DNA"/>
</dbReference>
<evidence type="ECO:0000313" key="3">
    <source>
        <dbReference type="Proteomes" id="UP000648257"/>
    </source>
</evidence>
<proteinExistence type="predicted"/>
<organism evidence="2 3">
    <name type="scientific">Undibacterium seohonense</name>
    <dbReference type="NCBI Taxonomy" id="1344950"/>
    <lineage>
        <taxon>Bacteria</taxon>
        <taxon>Pseudomonadati</taxon>
        <taxon>Pseudomonadota</taxon>
        <taxon>Betaproteobacteria</taxon>
        <taxon>Burkholderiales</taxon>
        <taxon>Oxalobacteraceae</taxon>
        <taxon>Undibacterium</taxon>
    </lineage>
</organism>
<evidence type="ECO:0000256" key="1">
    <source>
        <dbReference type="SAM" id="Phobius"/>
    </source>
</evidence>
<keyword evidence="1" id="KW-0812">Transmembrane</keyword>